<sequence>MSKRDMTKNTDIVSISTNLKNSSLNFFKLWLEFLKPLHRLPGRELAVLAALLQRRFELSRTITDDDLLDKVLFTDEIKKGIVENLGISPGNFQSVLTNLRKAGVIVNNTIGKRYIPSLEYDEDAYRLLLNFKISYDK</sequence>
<evidence type="ECO:0000313" key="1">
    <source>
        <dbReference type="EMBL" id="QOR58954.1"/>
    </source>
</evidence>
<proteinExistence type="predicted"/>
<accession>A0A7M1RXS0</accession>
<organism evidence="1 2">
    <name type="scientific">uncultured phage cr108_1</name>
    <dbReference type="NCBI Taxonomy" id="2772069"/>
    <lineage>
        <taxon>Viruses</taxon>
        <taxon>Duplodnaviria</taxon>
        <taxon>Heunggongvirae</taxon>
        <taxon>Uroviricota</taxon>
        <taxon>Caudoviricetes</taxon>
        <taxon>Crassvirales</taxon>
        <taxon>Steigviridae</taxon>
        <taxon>Asinivirinae</taxon>
        <taxon>Pipoluvirus</taxon>
        <taxon>Pipoluvirus rarus</taxon>
    </lineage>
</organism>
<reference evidence="1 2" key="1">
    <citation type="submission" date="2020-07" db="EMBL/GenBank/DDBJ databases">
        <title>Taxonomic proposal: Crassvirales, a new order of highly abundant and diverse bacterial viruses.</title>
        <authorList>
            <person name="Shkoporov A.N."/>
            <person name="Stockdale S.R."/>
            <person name="Guerin E."/>
            <person name="Ross R.P."/>
            <person name="Hill C."/>
        </authorList>
    </citation>
    <scope>NUCLEOTIDE SEQUENCE [LARGE SCALE GENOMIC DNA]</scope>
</reference>
<dbReference type="Proteomes" id="UP000594030">
    <property type="component" value="Segment"/>
</dbReference>
<protein>
    <submittedName>
        <fullName evidence="1">VpsT-like putative transcriptional regulator</fullName>
    </submittedName>
</protein>
<dbReference type="KEGG" id="vg:65129446"/>
<name>A0A7M1RXS0_9CAUD</name>
<evidence type="ECO:0000313" key="2">
    <source>
        <dbReference type="Proteomes" id="UP000594030"/>
    </source>
</evidence>
<dbReference type="RefSeq" id="YP_010111112.1">
    <property type="nucleotide sequence ID" value="NC_055878.1"/>
</dbReference>
<keyword evidence="2" id="KW-1185">Reference proteome</keyword>
<dbReference type="GeneID" id="65129446"/>
<dbReference type="EMBL" id="MT774385">
    <property type="protein sequence ID" value="QOR58954.1"/>
    <property type="molecule type" value="Genomic_DNA"/>
</dbReference>